<dbReference type="InterPro" id="IPR006860">
    <property type="entry name" value="FecR"/>
</dbReference>
<proteinExistence type="predicted"/>
<dbReference type="InterPro" id="IPR012373">
    <property type="entry name" value="Ferrdict_sens_TM"/>
</dbReference>
<feature type="domain" description="FecR protein" evidence="2">
    <location>
        <begin position="156"/>
        <end position="250"/>
    </location>
</feature>
<dbReference type="InterPro" id="IPR013222">
    <property type="entry name" value="Glyco_hyd_98_carb-bd"/>
</dbReference>
<evidence type="ECO:0000313" key="5">
    <source>
        <dbReference type="Proteomes" id="UP001290861"/>
    </source>
</evidence>
<keyword evidence="5" id="KW-1185">Reference proteome</keyword>
<feature type="domain" description="Glycosyl hydrolase family 98 putative carbohydrate-binding module" evidence="3">
    <location>
        <begin position="342"/>
        <end position="424"/>
    </location>
</feature>
<dbReference type="InterPro" id="IPR008979">
    <property type="entry name" value="Galactose-bd-like_sf"/>
</dbReference>
<keyword evidence="1" id="KW-1133">Transmembrane helix</keyword>
<dbReference type="PANTHER" id="PTHR30273:SF2">
    <property type="entry name" value="PROTEIN FECR"/>
    <property type="match status" value="1"/>
</dbReference>
<dbReference type="RefSeq" id="WP_322608267.1">
    <property type="nucleotide sequence ID" value="NZ_JARVCO010000008.1"/>
</dbReference>
<dbReference type="PANTHER" id="PTHR30273">
    <property type="entry name" value="PERIPLASMIC SIGNAL SENSOR AND SIGMA FACTOR ACTIVATOR FECR-RELATED"/>
    <property type="match status" value="1"/>
</dbReference>
<accession>A0ABU5MW83</accession>
<evidence type="ECO:0000313" key="4">
    <source>
        <dbReference type="EMBL" id="MDZ8118467.1"/>
    </source>
</evidence>
<organism evidence="4 5">
    <name type="scientific">Pontiella agarivorans</name>
    <dbReference type="NCBI Taxonomy" id="3038953"/>
    <lineage>
        <taxon>Bacteria</taxon>
        <taxon>Pseudomonadati</taxon>
        <taxon>Kiritimatiellota</taxon>
        <taxon>Kiritimatiellia</taxon>
        <taxon>Kiritimatiellales</taxon>
        <taxon>Pontiellaceae</taxon>
        <taxon>Pontiella</taxon>
    </lineage>
</organism>
<dbReference type="InterPro" id="IPR038637">
    <property type="entry name" value="NPCBM_sf"/>
</dbReference>
<protein>
    <submittedName>
        <fullName evidence="4">NPCBM/NEW2 domain-containing protein</fullName>
    </submittedName>
</protein>
<dbReference type="Gene3D" id="2.60.120.1060">
    <property type="entry name" value="NPCBM/NEW2 domain"/>
    <property type="match status" value="1"/>
</dbReference>
<dbReference type="Gene3D" id="2.60.120.1440">
    <property type="match status" value="1"/>
</dbReference>
<comment type="caution">
    <text evidence="4">The sequence shown here is derived from an EMBL/GenBank/DDBJ whole genome shotgun (WGS) entry which is preliminary data.</text>
</comment>
<keyword evidence="1" id="KW-0472">Membrane</keyword>
<keyword evidence="1" id="KW-0812">Transmembrane</keyword>
<feature type="transmembrane region" description="Helical" evidence="1">
    <location>
        <begin position="95"/>
        <end position="116"/>
    </location>
</feature>
<name>A0ABU5MW83_9BACT</name>
<feature type="domain" description="Glycosyl hydrolase family 98 putative carbohydrate-binding module" evidence="3">
    <location>
        <begin position="259"/>
        <end position="334"/>
    </location>
</feature>
<evidence type="ECO:0000259" key="2">
    <source>
        <dbReference type="Pfam" id="PF04773"/>
    </source>
</evidence>
<dbReference type="SUPFAM" id="SSF49785">
    <property type="entry name" value="Galactose-binding domain-like"/>
    <property type="match status" value="2"/>
</dbReference>
<dbReference type="Proteomes" id="UP001290861">
    <property type="component" value="Unassembled WGS sequence"/>
</dbReference>
<dbReference type="Pfam" id="PF04773">
    <property type="entry name" value="FecR"/>
    <property type="match status" value="1"/>
</dbReference>
<dbReference type="EMBL" id="JARVCO010000008">
    <property type="protein sequence ID" value="MDZ8118467.1"/>
    <property type="molecule type" value="Genomic_DNA"/>
</dbReference>
<evidence type="ECO:0000256" key="1">
    <source>
        <dbReference type="SAM" id="Phobius"/>
    </source>
</evidence>
<sequence>MNSRAHQLIERFIDENLNEAELLELKALLNTTPEVAQQLTDALHLHGMTALLANSDYAELEKQVDAAIRELAPSEIEQDILRTLHKSPPVKKRRLSLIWGLALAAQIIILLSFFFLTKPSPSRPIAKVTQRLGSAFLIRDEIKVSINPGTPVFSGDQIFVEQNGQVDIIYPDKSIINLRDQSYIKLVDRHRAKHIHLYAGLLSGDIQKQPHRKPMQIITEDSKATVLGTQFEIHSSDVSTLLEVKEGVVRMEQPDRQAADVAANNYAISKSDKGIAVRTSGTPIYRSPLITASTPGQGVDIEVDLQGAEKIYLVTGNGNDNNRYDHVVWLNPEIIGAETQDLTQYTPVLNKSGWHQSRINTGLYGGPIRVNGKEYEKGLSTHATSVIAYDLPAGSATFRCRAALLDSGTEQTNSIASVHFEIYTELPDEKLQKLKIRKKFY</sequence>
<dbReference type="Pfam" id="PF08305">
    <property type="entry name" value="NPCBM"/>
    <property type="match status" value="2"/>
</dbReference>
<gene>
    <name evidence="4" type="ORF">P9H32_07460</name>
</gene>
<evidence type="ECO:0000259" key="3">
    <source>
        <dbReference type="Pfam" id="PF08305"/>
    </source>
</evidence>
<reference evidence="4 5" key="1">
    <citation type="journal article" date="2024" name="Appl. Environ. Microbiol.">
        <title>Pontiella agarivorans sp. nov., a novel marine anaerobic bacterium capable of degrading macroalgal polysaccharides and fixing nitrogen.</title>
        <authorList>
            <person name="Liu N."/>
            <person name="Kivenson V."/>
            <person name="Peng X."/>
            <person name="Cui Z."/>
            <person name="Lankiewicz T.S."/>
            <person name="Gosselin K.M."/>
            <person name="English C.J."/>
            <person name="Blair E.M."/>
            <person name="O'Malley M.A."/>
            <person name="Valentine D.L."/>
        </authorList>
    </citation>
    <scope>NUCLEOTIDE SEQUENCE [LARGE SCALE GENOMIC DNA]</scope>
    <source>
        <strain evidence="4 5">NLcol2</strain>
    </source>
</reference>